<dbReference type="GO" id="GO:0003677">
    <property type="term" value="F:DNA binding"/>
    <property type="evidence" value="ECO:0007669"/>
    <property type="project" value="UniProtKB-KW"/>
</dbReference>
<proteinExistence type="predicted"/>
<dbReference type="EMBL" id="AP018711">
    <property type="protein sequence ID" value="BBE35618.1"/>
    <property type="molecule type" value="Genomic_DNA"/>
</dbReference>
<dbReference type="Gene3D" id="1.10.10.10">
    <property type="entry name" value="Winged helix-like DNA-binding domain superfamily/Winged helix DNA-binding domain"/>
    <property type="match status" value="1"/>
</dbReference>
<name>A0AAD1D815_SPHMI</name>
<dbReference type="Proteomes" id="UP000276029">
    <property type="component" value="Unassembled WGS sequence"/>
</dbReference>
<evidence type="ECO:0000313" key="6">
    <source>
        <dbReference type="EMBL" id="RKS86336.1"/>
    </source>
</evidence>
<evidence type="ECO:0000313" key="5">
    <source>
        <dbReference type="EMBL" id="BBE35618.1"/>
    </source>
</evidence>
<gene>
    <name evidence="6" type="ORF">DFR51_3039</name>
    <name evidence="5" type="ORF">SmB9_32760</name>
</gene>
<dbReference type="GO" id="GO:0003700">
    <property type="term" value="F:DNA-binding transcription factor activity"/>
    <property type="evidence" value="ECO:0007669"/>
    <property type="project" value="InterPro"/>
</dbReference>
<feature type="domain" description="HTH marR-type" evidence="4">
    <location>
        <begin position="13"/>
        <end position="145"/>
    </location>
</feature>
<dbReference type="GO" id="GO:0006950">
    <property type="term" value="P:response to stress"/>
    <property type="evidence" value="ECO:0007669"/>
    <property type="project" value="TreeGrafter"/>
</dbReference>
<dbReference type="Proteomes" id="UP000275727">
    <property type="component" value="Chromosome"/>
</dbReference>
<dbReference type="InterPro" id="IPR036390">
    <property type="entry name" value="WH_DNA-bd_sf"/>
</dbReference>
<evidence type="ECO:0000313" key="8">
    <source>
        <dbReference type="Proteomes" id="UP000276029"/>
    </source>
</evidence>
<evidence type="ECO:0000256" key="2">
    <source>
        <dbReference type="ARBA" id="ARBA00023125"/>
    </source>
</evidence>
<evidence type="ECO:0000259" key="4">
    <source>
        <dbReference type="PROSITE" id="PS50995"/>
    </source>
</evidence>
<evidence type="ECO:0000313" key="7">
    <source>
        <dbReference type="Proteomes" id="UP000275727"/>
    </source>
</evidence>
<organism evidence="5 7">
    <name type="scientific">Sphingosinicella microcystinivorans</name>
    <dbReference type="NCBI Taxonomy" id="335406"/>
    <lineage>
        <taxon>Bacteria</taxon>
        <taxon>Pseudomonadati</taxon>
        <taxon>Pseudomonadota</taxon>
        <taxon>Alphaproteobacteria</taxon>
        <taxon>Sphingomonadales</taxon>
        <taxon>Sphingosinicellaceae</taxon>
        <taxon>Sphingosinicella</taxon>
    </lineage>
</organism>
<reference evidence="6 8" key="2">
    <citation type="submission" date="2018-10" db="EMBL/GenBank/DDBJ databases">
        <title>Genomic Encyclopedia of Type Strains, Phase IV (KMG-IV): sequencing the most valuable type-strain genomes for metagenomic binning, comparative biology and taxonomic classification.</title>
        <authorList>
            <person name="Goeker M."/>
        </authorList>
    </citation>
    <scope>NUCLEOTIDE SEQUENCE [LARGE SCALE GENOMIC DNA]</scope>
    <source>
        <strain evidence="6 8">DSM 19791</strain>
    </source>
</reference>
<reference evidence="5 7" key="1">
    <citation type="submission" date="2018-06" db="EMBL/GenBank/DDBJ databases">
        <title>Complete Genome Sequence of the Microcystin-Degrading Bacterium Sphingosinicella microcystinivorans Strain B-9.</title>
        <authorList>
            <person name="Jin H."/>
            <person name="Nishizawa T."/>
            <person name="Guo Y."/>
            <person name="Nishizawa A."/>
            <person name="Park H."/>
            <person name="Kato H."/>
            <person name="Tsuji K."/>
            <person name="Harada K."/>
        </authorList>
    </citation>
    <scope>NUCLEOTIDE SEQUENCE [LARGE SCALE GENOMIC DNA]</scope>
    <source>
        <strain evidence="5 7">B9</strain>
    </source>
</reference>
<sequence length="159" mass="17335">MPKVLPADLPPLEDRLSFSFHQITAQMARICNPLFRSYGIDVISARILVLTLEADVLEVSRVRKLMHLPHSTLAHQIQRIENHGYVMRARSKVDGRAITLTLTSKGNEVAQACERLSIAVHQAVHASLTAMEIAAMQSGTAKILSALSQLGENDGADSA</sequence>
<accession>A0AAD1D815</accession>
<keyword evidence="2" id="KW-0238">DNA-binding</keyword>
<dbReference type="PANTHER" id="PTHR33164">
    <property type="entry name" value="TRANSCRIPTIONAL REGULATOR, MARR FAMILY"/>
    <property type="match status" value="1"/>
</dbReference>
<evidence type="ECO:0000256" key="1">
    <source>
        <dbReference type="ARBA" id="ARBA00023015"/>
    </source>
</evidence>
<dbReference type="InterPro" id="IPR036388">
    <property type="entry name" value="WH-like_DNA-bd_sf"/>
</dbReference>
<dbReference type="SUPFAM" id="SSF46785">
    <property type="entry name" value="Winged helix' DNA-binding domain"/>
    <property type="match status" value="1"/>
</dbReference>
<dbReference type="KEGG" id="smic:SmB9_32760"/>
<dbReference type="AlphaFoldDB" id="A0AAD1D815"/>
<dbReference type="EMBL" id="RBWX01000010">
    <property type="protein sequence ID" value="RKS86336.1"/>
    <property type="molecule type" value="Genomic_DNA"/>
</dbReference>
<protein>
    <submittedName>
        <fullName evidence="6">MarR family transcriptional regulator</fullName>
    </submittedName>
</protein>
<dbReference type="InterPro" id="IPR055166">
    <property type="entry name" value="Transc_reg_Sar_Rot_HTH"/>
</dbReference>
<keyword evidence="1" id="KW-0805">Transcription regulation</keyword>
<dbReference type="PANTHER" id="PTHR33164:SF43">
    <property type="entry name" value="HTH-TYPE TRANSCRIPTIONAL REPRESSOR YETL"/>
    <property type="match status" value="1"/>
</dbReference>
<dbReference type="InterPro" id="IPR039422">
    <property type="entry name" value="MarR/SlyA-like"/>
</dbReference>
<evidence type="ECO:0000256" key="3">
    <source>
        <dbReference type="ARBA" id="ARBA00023163"/>
    </source>
</evidence>
<dbReference type="Pfam" id="PF22381">
    <property type="entry name" value="Staph_reg_Sar_Rot"/>
    <property type="match status" value="1"/>
</dbReference>
<dbReference type="InterPro" id="IPR000835">
    <property type="entry name" value="HTH_MarR-typ"/>
</dbReference>
<keyword evidence="8" id="KW-1185">Reference proteome</keyword>
<dbReference type="RefSeq" id="WP_121052675.1">
    <property type="nucleotide sequence ID" value="NZ_AP018711.1"/>
</dbReference>
<keyword evidence="3" id="KW-0804">Transcription</keyword>
<dbReference type="SMART" id="SM00347">
    <property type="entry name" value="HTH_MARR"/>
    <property type="match status" value="1"/>
</dbReference>
<dbReference type="PROSITE" id="PS50995">
    <property type="entry name" value="HTH_MARR_2"/>
    <property type="match status" value="1"/>
</dbReference>